<name>A0A8U0HU41_9EURY</name>
<protein>
    <submittedName>
        <fullName evidence="1">Uncharacterized protein</fullName>
    </submittedName>
</protein>
<dbReference type="AlphaFoldDB" id="A0A8U0HU41"/>
<evidence type="ECO:0000313" key="1">
    <source>
        <dbReference type="EMBL" id="UPV74448.1"/>
    </source>
</evidence>
<reference evidence="1 2" key="1">
    <citation type="submission" date="2022-04" db="EMBL/GenBank/DDBJ databases">
        <title>Diverse halophilic archaea isolated from saline environments.</title>
        <authorList>
            <person name="Cui H.-L."/>
        </authorList>
    </citation>
    <scope>NUCLEOTIDE SEQUENCE [LARGE SCALE GENOMIC DNA]</scope>
    <source>
        <strain evidence="1 2">XZYJT49</strain>
    </source>
</reference>
<dbReference type="EMBL" id="CP096659">
    <property type="protein sequence ID" value="UPV74448.1"/>
    <property type="molecule type" value="Genomic_DNA"/>
</dbReference>
<dbReference type="Pfam" id="PF24366">
    <property type="entry name" value="DUF7522"/>
    <property type="match status" value="1"/>
</dbReference>
<gene>
    <name evidence="1" type="ORF">M0R89_18195</name>
</gene>
<evidence type="ECO:0000313" key="2">
    <source>
        <dbReference type="Proteomes" id="UP000830729"/>
    </source>
</evidence>
<keyword evidence="2" id="KW-1185">Reference proteome</keyword>
<dbReference type="KEGG" id="halx:M0R89_18195"/>
<dbReference type="RefSeq" id="WP_248650493.1">
    <property type="nucleotide sequence ID" value="NZ_CP096659.1"/>
</dbReference>
<accession>A0A8U0HU41</accession>
<dbReference type="InterPro" id="IPR055944">
    <property type="entry name" value="DUF7522"/>
</dbReference>
<sequence length="117" mass="13453">MPCETAGDDLRAFVEYDDETYNPLFIDERTVEEFGGAEAVEEFADQLHYNYKLDFTEQEMYADLYEPLSSLDAFAVYLEDETIVRYVDDGRGIYVSIQGETYAGEVIDVLTDVLEEQ</sequence>
<organism evidence="1 2">
    <name type="scientific">Halorussus limi</name>
    <dbReference type="NCBI Taxonomy" id="2938695"/>
    <lineage>
        <taxon>Archaea</taxon>
        <taxon>Methanobacteriati</taxon>
        <taxon>Methanobacteriota</taxon>
        <taxon>Stenosarchaea group</taxon>
        <taxon>Halobacteria</taxon>
        <taxon>Halobacteriales</taxon>
        <taxon>Haladaptataceae</taxon>
        <taxon>Halorussus</taxon>
    </lineage>
</organism>
<dbReference type="GeneID" id="72187172"/>
<proteinExistence type="predicted"/>
<dbReference type="Proteomes" id="UP000830729">
    <property type="component" value="Chromosome"/>
</dbReference>